<dbReference type="PANTHER" id="PTHR45784:SF3">
    <property type="entry name" value="C-TYPE LECTIN DOMAIN FAMILY 4 MEMBER K-LIKE-RELATED"/>
    <property type="match status" value="1"/>
</dbReference>
<sequence>MFFSSITQVFTLFVGQSFFFTCQLYVYHFIGENKTWDEAQQYCREKYTDLATVSNMTDMERLRKSTETLTDAWIGLHSYPGKDNRTWYWSLPGLEFSETQTRWDSGEPNDKGENNHLENCVMKNQKWNDYCCYGKLKFICYDGKNV</sequence>
<feature type="domain" description="C-type lectin" evidence="2">
    <location>
        <begin position="22"/>
        <end position="141"/>
    </location>
</feature>
<dbReference type="InterPro" id="IPR018378">
    <property type="entry name" value="C-type_lectin_CS"/>
</dbReference>
<dbReference type="InterPro" id="IPR016186">
    <property type="entry name" value="C-type_lectin-like/link_sf"/>
</dbReference>
<proteinExistence type="predicted"/>
<dbReference type="Proteomes" id="UP000265040">
    <property type="component" value="Chromosome 18"/>
</dbReference>
<evidence type="ECO:0000256" key="1">
    <source>
        <dbReference type="ARBA" id="ARBA00023157"/>
    </source>
</evidence>
<dbReference type="PANTHER" id="PTHR45784">
    <property type="entry name" value="C-TYPE LECTIN DOMAIN FAMILY 20 MEMBER A-RELATED"/>
    <property type="match status" value="1"/>
</dbReference>
<reference evidence="3" key="2">
    <citation type="submission" date="2025-08" db="UniProtKB">
        <authorList>
            <consortium name="Ensembl"/>
        </authorList>
    </citation>
    <scope>IDENTIFICATION</scope>
</reference>
<dbReference type="InParanoid" id="A0A3Q1I8K0"/>
<dbReference type="PROSITE" id="PS50041">
    <property type="entry name" value="C_TYPE_LECTIN_2"/>
    <property type="match status" value="1"/>
</dbReference>
<evidence type="ECO:0000313" key="4">
    <source>
        <dbReference type="Proteomes" id="UP000265040"/>
    </source>
</evidence>
<dbReference type="Ensembl" id="ENSATET00000016795.2">
    <property type="protein sequence ID" value="ENSATEP00000016515.2"/>
    <property type="gene ID" value="ENSATEG00000011504.2"/>
</dbReference>
<evidence type="ECO:0000313" key="3">
    <source>
        <dbReference type="Ensembl" id="ENSATEP00000016515.2"/>
    </source>
</evidence>
<dbReference type="PROSITE" id="PS00615">
    <property type="entry name" value="C_TYPE_LECTIN_1"/>
    <property type="match status" value="1"/>
</dbReference>
<reference evidence="3" key="3">
    <citation type="submission" date="2025-09" db="UniProtKB">
        <authorList>
            <consortium name="Ensembl"/>
        </authorList>
    </citation>
    <scope>IDENTIFICATION</scope>
</reference>
<dbReference type="SUPFAM" id="SSF56436">
    <property type="entry name" value="C-type lectin-like"/>
    <property type="match status" value="1"/>
</dbReference>
<evidence type="ECO:0000259" key="2">
    <source>
        <dbReference type="PROSITE" id="PS50041"/>
    </source>
</evidence>
<dbReference type="SMART" id="SM00034">
    <property type="entry name" value="CLECT"/>
    <property type="match status" value="1"/>
</dbReference>
<protein>
    <recommendedName>
        <fullName evidence="2">C-type lectin domain-containing protein</fullName>
    </recommendedName>
</protein>
<dbReference type="Gene3D" id="3.10.100.10">
    <property type="entry name" value="Mannose-Binding Protein A, subunit A"/>
    <property type="match status" value="1"/>
</dbReference>
<accession>A0A3Q1I8K0</accession>
<dbReference type="OrthoDB" id="7357196at2759"/>
<keyword evidence="1" id="KW-1015">Disulfide bond</keyword>
<dbReference type="GeneTree" id="ENSGT00940000163911"/>
<name>A0A3Q1I8K0_ANATE</name>
<dbReference type="STRING" id="64144.ENSATEP00000016515"/>
<dbReference type="Pfam" id="PF00059">
    <property type="entry name" value="Lectin_C"/>
    <property type="match status" value="1"/>
</dbReference>
<keyword evidence="4" id="KW-1185">Reference proteome</keyword>
<organism evidence="3 4">
    <name type="scientific">Anabas testudineus</name>
    <name type="common">Climbing perch</name>
    <name type="synonym">Anthias testudineus</name>
    <dbReference type="NCBI Taxonomy" id="64144"/>
    <lineage>
        <taxon>Eukaryota</taxon>
        <taxon>Metazoa</taxon>
        <taxon>Chordata</taxon>
        <taxon>Craniata</taxon>
        <taxon>Vertebrata</taxon>
        <taxon>Euteleostomi</taxon>
        <taxon>Actinopterygii</taxon>
        <taxon>Neopterygii</taxon>
        <taxon>Teleostei</taxon>
        <taxon>Neoteleostei</taxon>
        <taxon>Acanthomorphata</taxon>
        <taxon>Anabantaria</taxon>
        <taxon>Anabantiformes</taxon>
        <taxon>Anabantoidei</taxon>
        <taxon>Anabantidae</taxon>
        <taxon>Anabas</taxon>
    </lineage>
</organism>
<dbReference type="AlphaFoldDB" id="A0A3Q1I8K0"/>
<reference evidence="3" key="1">
    <citation type="submission" date="2021-04" db="EMBL/GenBank/DDBJ databases">
        <authorList>
            <consortium name="Wellcome Sanger Institute Data Sharing"/>
        </authorList>
    </citation>
    <scope>NUCLEOTIDE SEQUENCE [LARGE SCALE GENOMIC DNA]</scope>
</reference>
<dbReference type="InterPro" id="IPR001304">
    <property type="entry name" value="C-type_lectin-like"/>
</dbReference>
<dbReference type="InterPro" id="IPR016187">
    <property type="entry name" value="CTDL_fold"/>
</dbReference>